<dbReference type="Gene3D" id="3.30.70.100">
    <property type="match status" value="1"/>
</dbReference>
<dbReference type="RefSeq" id="WP_076349467.1">
    <property type="nucleotide sequence ID" value="NZ_CP019082.1"/>
</dbReference>
<dbReference type="STRING" id="1387353.BSF38_04625"/>
<dbReference type="InterPro" id="IPR036046">
    <property type="entry name" value="Acylphosphatase-like_dom_sf"/>
</dbReference>
<comment type="catalytic activity">
    <reaction evidence="3 4">
        <text>an acyl phosphate + H2O = a carboxylate + phosphate + H(+)</text>
        <dbReference type="Rhea" id="RHEA:14965"/>
        <dbReference type="ChEBI" id="CHEBI:15377"/>
        <dbReference type="ChEBI" id="CHEBI:15378"/>
        <dbReference type="ChEBI" id="CHEBI:29067"/>
        <dbReference type="ChEBI" id="CHEBI:43474"/>
        <dbReference type="ChEBI" id="CHEBI:59918"/>
        <dbReference type="EC" id="3.6.1.7"/>
    </reaction>
</comment>
<organism evidence="7 8">
    <name type="scientific">Paludisphaera borealis</name>
    <dbReference type="NCBI Taxonomy" id="1387353"/>
    <lineage>
        <taxon>Bacteria</taxon>
        <taxon>Pseudomonadati</taxon>
        <taxon>Planctomycetota</taxon>
        <taxon>Planctomycetia</taxon>
        <taxon>Isosphaerales</taxon>
        <taxon>Isosphaeraceae</taxon>
        <taxon>Paludisphaera</taxon>
    </lineage>
</organism>
<dbReference type="AlphaFoldDB" id="A0A1U7CVU5"/>
<dbReference type="PROSITE" id="PS51160">
    <property type="entry name" value="ACYLPHOSPHATASE_3"/>
    <property type="match status" value="1"/>
</dbReference>
<comment type="similarity">
    <text evidence="1 5">Belongs to the acylphosphatase family.</text>
</comment>
<accession>A0A1U7CVU5</accession>
<dbReference type="GO" id="GO:0003998">
    <property type="term" value="F:acylphosphatase activity"/>
    <property type="evidence" value="ECO:0007669"/>
    <property type="project" value="UniProtKB-EC"/>
</dbReference>
<evidence type="ECO:0000256" key="4">
    <source>
        <dbReference type="PROSITE-ProRule" id="PRU00520"/>
    </source>
</evidence>
<dbReference type="EC" id="3.6.1.7" evidence="2 4"/>
<keyword evidence="8" id="KW-1185">Reference proteome</keyword>
<dbReference type="InterPro" id="IPR001792">
    <property type="entry name" value="Acylphosphatase-like_dom"/>
</dbReference>
<proteinExistence type="inferred from homology"/>
<dbReference type="PANTHER" id="PTHR47268:SF4">
    <property type="entry name" value="ACYLPHOSPHATASE"/>
    <property type="match status" value="1"/>
</dbReference>
<evidence type="ECO:0000259" key="6">
    <source>
        <dbReference type="PROSITE" id="PS51160"/>
    </source>
</evidence>
<dbReference type="OrthoDB" id="9808093at2"/>
<dbReference type="InterPro" id="IPR020456">
    <property type="entry name" value="Acylphosphatase"/>
</dbReference>
<dbReference type="Pfam" id="PF00708">
    <property type="entry name" value="Acylphosphatase"/>
    <property type="match status" value="1"/>
</dbReference>
<reference evidence="8" key="1">
    <citation type="submission" date="2016-12" db="EMBL/GenBank/DDBJ databases">
        <title>Comparative genomics of four Isosphaeraceae planctomycetes: a common pool of plasmids and glycoside hydrolase genes.</title>
        <authorList>
            <person name="Ivanova A."/>
        </authorList>
    </citation>
    <scope>NUCLEOTIDE SEQUENCE [LARGE SCALE GENOMIC DNA]</scope>
    <source>
        <strain evidence="8">PX4</strain>
    </source>
</reference>
<dbReference type="PANTHER" id="PTHR47268">
    <property type="entry name" value="ACYLPHOSPHATASE"/>
    <property type="match status" value="1"/>
</dbReference>
<protein>
    <recommendedName>
        <fullName evidence="2 4">acylphosphatase</fullName>
        <ecNumber evidence="2 4">3.6.1.7</ecNumber>
    </recommendedName>
</protein>
<dbReference type="SUPFAM" id="SSF54975">
    <property type="entry name" value="Acylphosphatase/BLUF domain-like"/>
    <property type="match status" value="1"/>
</dbReference>
<evidence type="ECO:0000313" key="7">
    <source>
        <dbReference type="EMBL" id="APW63067.1"/>
    </source>
</evidence>
<dbReference type="InterPro" id="IPR017968">
    <property type="entry name" value="Acylphosphatase_CS"/>
</dbReference>
<feature type="active site" evidence="4">
    <location>
        <position position="38"/>
    </location>
</feature>
<dbReference type="KEGG" id="pbor:BSF38_04625"/>
<dbReference type="EMBL" id="CP019082">
    <property type="protein sequence ID" value="APW63067.1"/>
    <property type="molecule type" value="Genomic_DNA"/>
</dbReference>
<evidence type="ECO:0000256" key="5">
    <source>
        <dbReference type="RuleBase" id="RU004168"/>
    </source>
</evidence>
<name>A0A1U7CVU5_9BACT</name>
<feature type="active site" evidence="4">
    <location>
        <position position="20"/>
    </location>
</feature>
<dbReference type="PROSITE" id="PS00151">
    <property type="entry name" value="ACYLPHOSPHATASE_2"/>
    <property type="match status" value="1"/>
</dbReference>
<gene>
    <name evidence="7" type="primary">acyP</name>
    <name evidence="7" type="ORF">BSF38_04625</name>
</gene>
<evidence type="ECO:0000256" key="2">
    <source>
        <dbReference type="ARBA" id="ARBA00012150"/>
    </source>
</evidence>
<evidence type="ECO:0000256" key="3">
    <source>
        <dbReference type="ARBA" id="ARBA00047645"/>
    </source>
</evidence>
<keyword evidence="4 7" id="KW-0378">Hydrolase</keyword>
<evidence type="ECO:0000256" key="1">
    <source>
        <dbReference type="ARBA" id="ARBA00005614"/>
    </source>
</evidence>
<sequence length="92" mass="10212">MPLERRRIFFSGRVQGVGFRATTTWLARGFDVAGYVRNLPDGRVEAAAEGDSAELDRFVASIQSELGGFIRELDSSTERIDGPTFTGFVVRR</sequence>
<dbReference type="Proteomes" id="UP000186309">
    <property type="component" value="Chromosome"/>
</dbReference>
<feature type="domain" description="Acylphosphatase-like" evidence="6">
    <location>
        <begin position="5"/>
        <end position="92"/>
    </location>
</feature>
<evidence type="ECO:0000313" key="8">
    <source>
        <dbReference type="Proteomes" id="UP000186309"/>
    </source>
</evidence>